<evidence type="ECO:0000313" key="2">
    <source>
        <dbReference type="EMBL" id="RQG89276.1"/>
    </source>
</evidence>
<protein>
    <recommendedName>
        <fullName evidence="1">Halobacterial output domain-containing protein</fullName>
    </recommendedName>
</protein>
<dbReference type="OrthoDB" id="271604at2157"/>
<dbReference type="InterPro" id="IPR040624">
    <property type="entry name" value="HalOD1"/>
</dbReference>
<evidence type="ECO:0000313" key="3">
    <source>
        <dbReference type="Proteomes" id="UP000273828"/>
    </source>
</evidence>
<keyword evidence="3" id="KW-1185">Reference proteome</keyword>
<proteinExistence type="predicted"/>
<gene>
    <name evidence="2" type="ORF">EA462_11450</name>
</gene>
<dbReference type="Proteomes" id="UP000273828">
    <property type="component" value="Unassembled WGS sequence"/>
</dbReference>
<evidence type="ECO:0000259" key="1">
    <source>
        <dbReference type="Pfam" id="PF18545"/>
    </source>
</evidence>
<dbReference type="AlphaFoldDB" id="A0A3N6M7E0"/>
<dbReference type="Pfam" id="PF18545">
    <property type="entry name" value="HalOD1"/>
    <property type="match status" value="1"/>
</dbReference>
<sequence>MAIVDLVARMDDVDPLDLDPLYHAIDPDALDSICESSSGPTAFEFLYAGWTITVESTGVAGETEISLIDAPRHADAVEMVDTESST</sequence>
<accession>A0A3N6M7E0</accession>
<reference evidence="2 3" key="1">
    <citation type="submission" date="2018-10" db="EMBL/GenBank/DDBJ databases">
        <title>Natrarchaeobius chitinivorans gen. nov., sp. nov., and Natrarchaeobius haloalkaliphilus sp. nov., alkaliphilic, chitin-utilizing haloarchaea from hypersaline alkaline lakes.</title>
        <authorList>
            <person name="Sorokin D.Y."/>
            <person name="Elcheninov A.G."/>
            <person name="Kostrikina N.A."/>
            <person name="Bale N.J."/>
            <person name="Sinninghe Damste J.S."/>
            <person name="Khijniak T.V."/>
            <person name="Kublanov I.V."/>
            <person name="Toshchakov S.V."/>
        </authorList>
    </citation>
    <scope>NUCLEOTIDE SEQUENCE [LARGE SCALE GENOMIC DNA]</scope>
    <source>
        <strain evidence="2 3">AArcht-Sl</strain>
    </source>
</reference>
<dbReference type="EMBL" id="REFY01000004">
    <property type="protein sequence ID" value="RQG89276.1"/>
    <property type="molecule type" value="Genomic_DNA"/>
</dbReference>
<comment type="caution">
    <text evidence="2">The sequence shown here is derived from an EMBL/GenBank/DDBJ whole genome shotgun (WGS) entry which is preliminary data.</text>
</comment>
<organism evidence="2 3">
    <name type="scientific">Natrarchaeobius halalkaliphilus</name>
    <dbReference type="NCBI Taxonomy" id="1679091"/>
    <lineage>
        <taxon>Archaea</taxon>
        <taxon>Methanobacteriati</taxon>
        <taxon>Methanobacteriota</taxon>
        <taxon>Stenosarchaea group</taxon>
        <taxon>Halobacteria</taxon>
        <taxon>Halobacteriales</taxon>
        <taxon>Natrialbaceae</taxon>
        <taxon>Natrarchaeobius</taxon>
    </lineage>
</organism>
<feature type="domain" description="Halobacterial output" evidence="1">
    <location>
        <begin position="2"/>
        <end position="58"/>
    </location>
</feature>
<name>A0A3N6M7E0_9EURY</name>